<evidence type="ECO:0000256" key="1">
    <source>
        <dbReference type="SAM" id="MobiDB-lite"/>
    </source>
</evidence>
<proteinExistence type="predicted"/>
<protein>
    <submittedName>
        <fullName evidence="2">Uncharacterized protein</fullName>
    </submittedName>
</protein>
<dbReference type="OrthoDB" id="3215314at2759"/>
<feature type="compositionally biased region" description="Polar residues" evidence="1">
    <location>
        <begin position="556"/>
        <end position="567"/>
    </location>
</feature>
<dbReference type="InterPro" id="IPR032675">
    <property type="entry name" value="LRR_dom_sf"/>
</dbReference>
<dbReference type="AlphaFoldDB" id="A0A5C2SRZ2"/>
<evidence type="ECO:0000313" key="2">
    <source>
        <dbReference type="EMBL" id="RPD66111.1"/>
    </source>
</evidence>
<feature type="region of interest" description="Disordered" evidence="1">
    <location>
        <begin position="556"/>
        <end position="680"/>
    </location>
</feature>
<evidence type="ECO:0000313" key="3">
    <source>
        <dbReference type="Proteomes" id="UP000313359"/>
    </source>
</evidence>
<feature type="compositionally biased region" description="Polar residues" evidence="1">
    <location>
        <begin position="640"/>
        <end position="651"/>
    </location>
</feature>
<organism evidence="2 3">
    <name type="scientific">Lentinus tigrinus ALCF2SS1-6</name>
    <dbReference type="NCBI Taxonomy" id="1328759"/>
    <lineage>
        <taxon>Eukaryota</taxon>
        <taxon>Fungi</taxon>
        <taxon>Dikarya</taxon>
        <taxon>Basidiomycota</taxon>
        <taxon>Agaricomycotina</taxon>
        <taxon>Agaricomycetes</taxon>
        <taxon>Polyporales</taxon>
        <taxon>Polyporaceae</taxon>
        <taxon>Lentinus</taxon>
    </lineage>
</organism>
<feature type="compositionally biased region" description="Pro residues" evidence="1">
    <location>
        <begin position="655"/>
        <end position="669"/>
    </location>
</feature>
<accession>A0A5C2SRZ2</accession>
<dbReference type="Proteomes" id="UP000313359">
    <property type="component" value="Unassembled WGS sequence"/>
</dbReference>
<gene>
    <name evidence="2" type="ORF">L227DRAFT_597431</name>
</gene>
<sequence length="756" mass="82787">MSLPPIVLWAPKAALASDGACTSILQYQLASAPSSTQAPYYQSPQETNDTLSYIPPLVYFCIKSMLEYPDQIHALGPGRLIYERPTDGHDFDILQALIPTYRPFSAHHADFDLRVVDPRLWAVIVQIYEGLPAVFREYNLPLSDAYLPLLQAIPSTNNFSLVTVLSLAKCRELTDDTVLELRHLHTLSALDASVTALGTWGMQRLAKSLSWTDGDGGQCPERRGPWGLRVLYLKDCINIDDEVFDCLSHFPLLSVIDLRGTVCLPSRHQTFGFSSSSDKKLFQPGALSEVLGHLAALTKKPRTLFSHPAPYVLSVDSLTHKLNPIPSYRLPSNLWGFEGPDKRHAELQGAHHGRDVFLPYELPKPRYESPPHGGYLYEIPQISGNIDEMYVEDEDEDEVGSTPEPEPIPNTWMDEIAEEELTLYRKQRSVNRFYASSGPRRAISLSDLPGRGISVLPSESTSQGPPDPLMLFRTPPPWNSLPSCPPTKPSSAVRVPLTMAPSNASSFTSSDPPSKRRCVEDIAPADKARKSMHALSSIQSMFSMVKKRAADCQSNASSTAQLSSNANLPVRRNPFVRHPGAQSRKAPKLNMQPAGPLESVAVDKAKAACKSQPASRPRSEARTAVAVRSDAPSPGKKAPRTNNTRPSTPKGTPSRAPPVPKPLPDPSGLPHPSGKKLKPITTLTVPDWPASASHLREAEADHPCRVAGDLIAKIETEAFALRLGRKFDSAGNELDATCLCANPSHESQEHRSCGRS</sequence>
<dbReference type="Gene3D" id="3.80.10.10">
    <property type="entry name" value="Ribonuclease Inhibitor"/>
    <property type="match status" value="1"/>
</dbReference>
<dbReference type="SUPFAM" id="SSF52047">
    <property type="entry name" value="RNI-like"/>
    <property type="match status" value="1"/>
</dbReference>
<name>A0A5C2SRZ2_9APHY</name>
<keyword evidence="3" id="KW-1185">Reference proteome</keyword>
<dbReference type="EMBL" id="ML122251">
    <property type="protein sequence ID" value="RPD66111.1"/>
    <property type="molecule type" value="Genomic_DNA"/>
</dbReference>
<reference evidence="2" key="1">
    <citation type="journal article" date="2018" name="Genome Biol. Evol.">
        <title>Genomics and development of Lentinus tigrinus, a white-rot wood-decaying mushroom with dimorphic fruiting bodies.</title>
        <authorList>
            <person name="Wu B."/>
            <person name="Xu Z."/>
            <person name="Knudson A."/>
            <person name="Carlson A."/>
            <person name="Chen N."/>
            <person name="Kovaka S."/>
            <person name="LaButti K."/>
            <person name="Lipzen A."/>
            <person name="Pennachio C."/>
            <person name="Riley R."/>
            <person name="Schakwitz W."/>
            <person name="Umezawa K."/>
            <person name="Ohm R.A."/>
            <person name="Grigoriev I.V."/>
            <person name="Nagy L.G."/>
            <person name="Gibbons J."/>
            <person name="Hibbett D."/>
        </authorList>
    </citation>
    <scope>NUCLEOTIDE SEQUENCE [LARGE SCALE GENOMIC DNA]</scope>
    <source>
        <strain evidence="2">ALCF2SS1-6</strain>
    </source>
</reference>